<dbReference type="SUPFAM" id="SSF51905">
    <property type="entry name" value="FAD/NAD(P)-binding domain"/>
    <property type="match status" value="1"/>
</dbReference>
<dbReference type="PANTHER" id="PTHR47178:SF6">
    <property type="entry name" value="FAD-BINDING DOMAIN-CONTAINING PROTEIN"/>
    <property type="match status" value="1"/>
</dbReference>
<reference evidence="6" key="1">
    <citation type="submission" date="2020-05" db="EMBL/GenBank/DDBJ databases">
        <title>Phylogenomic resolution of chytrid fungi.</title>
        <authorList>
            <person name="Stajich J.E."/>
            <person name="Amses K."/>
            <person name="Simmons R."/>
            <person name="Seto K."/>
            <person name="Myers J."/>
            <person name="Bonds A."/>
            <person name="Quandt C.A."/>
            <person name="Barry K."/>
            <person name="Liu P."/>
            <person name="Grigoriev I."/>
            <person name="Longcore J.E."/>
            <person name="James T.Y."/>
        </authorList>
    </citation>
    <scope>NUCLEOTIDE SEQUENCE</scope>
    <source>
        <strain evidence="6">JEL0318</strain>
    </source>
</reference>
<evidence type="ECO:0000313" key="7">
    <source>
        <dbReference type="Proteomes" id="UP001212841"/>
    </source>
</evidence>
<evidence type="ECO:0000313" key="6">
    <source>
        <dbReference type="EMBL" id="KAJ3053335.1"/>
    </source>
</evidence>
<dbReference type="EMBL" id="JADGJD010000216">
    <property type="protein sequence ID" value="KAJ3053335.1"/>
    <property type="molecule type" value="Genomic_DNA"/>
</dbReference>
<evidence type="ECO:0000256" key="1">
    <source>
        <dbReference type="ARBA" id="ARBA00022630"/>
    </source>
</evidence>
<dbReference type="GO" id="GO:0071949">
    <property type="term" value="F:FAD binding"/>
    <property type="evidence" value="ECO:0007669"/>
    <property type="project" value="InterPro"/>
</dbReference>
<keyword evidence="7" id="KW-1185">Reference proteome</keyword>
<accession>A0AAD5SH75</accession>
<dbReference type="Pfam" id="PF01494">
    <property type="entry name" value="FAD_binding_3"/>
    <property type="match status" value="1"/>
</dbReference>
<keyword evidence="4" id="KW-0503">Monooxygenase</keyword>
<sequence length="413" mass="44684">MTISDDTIRSVCIIGGGLGGLLLARAFAQNPALSVTVFEGDASSSERQQGFNIGLNDAGKAALCSVLPSAQVALLFDESNIRDFTLLDVSLETLVHFGKGTPMGGKTVVDRWQLKDVLADGVDVHSVLENRKLAQTNNDGKYEETVNDVTAFFTDGTSHAADLLIGADGVFLKVRAQRVRTLEFDELEITGFSATLAHIPIPQTLHPPIPQATPHIRQQQHRLLPGPLHLPNRHTQNPHGRLPPLPPIPHIPFQQNRSQILPPQHPKNFHSPELATLFEFVNPEDVHHPRRLTCVRPGTNILPSHSPPSRVTLIGDAIHPQSPTSGMGANITFQDVVSLAKALDAQERTGAGWRAALDEFDGDMLDRANFATGVSKKNAGLETKRLLEMKMAMMKGKGGVPGFGGAGHEGRSR</sequence>
<feature type="domain" description="FAD-binding" evidence="5">
    <location>
        <begin position="310"/>
        <end position="368"/>
    </location>
</feature>
<dbReference type="PANTHER" id="PTHR47178">
    <property type="entry name" value="MONOOXYGENASE, FAD-BINDING"/>
    <property type="match status" value="1"/>
</dbReference>
<keyword evidence="3" id="KW-0560">Oxidoreductase</keyword>
<keyword evidence="1" id="KW-0285">Flavoprotein</keyword>
<dbReference type="PRINTS" id="PR00420">
    <property type="entry name" value="RNGMNOXGNASE"/>
</dbReference>
<dbReference type="GO" id="GO:0004497">
    <property type="term" value="F:monooxygenase activity"/>
    <property type="evidence" value="ECO:0007669"/>
    <property type="project" value="UniProtKB-KW"/>
</dbReference>
<dbReference type="AlphaFoldDB" id="A0AAD5SH75"/>
<protein>
    <recommendedName>
        <fullName evidence="5">FAD-binding domain-containing protein</fullName>
    </recommendedName>
</protein>
<dbReference type="InterPro" id="IPR002938">
    <property type="entry name" value="FAD-bd"/>
</dbReference>
<name>A0AAD5SH75_9FUNG</name>
<dbReference type="InterPro" id="IPR036188">
    <property type="entry name" value="FAD/NAD-bd_sf"/>
</dbReference>
<evidence type="ECO:0000256" key="3">
    <source>
        <dbReference type="ARBA" id="ARBA00023002"/>
    </source>
</evidence>
<dbReference type="Gene3D" id="3.50.50.60">
    <property type="entry name" value="FAD/NAD(P)-binding domain"/>
    <property type="match status" value="1"/>
</dbReference>
<organism evidence="6 7">
    <name type="scientific">Rhizophlyctis rosea</name>
    <dbReference type="NCBI Taxonomy" id="64517"/>
    <lineage>
        <taxon>Eukaryota</taxon>
        <taxon>Fungi</taxon>
        <taxon>Fungi incertae sedis</taxon>
        <taxon>Chytridiomycota</taxon>
        <taxon>Chytridiomycota incertae sedis</taxon>
        <taxon>Chytridiomycetes</taxon>
        <taxon>Rhizophlyctidales</taxon>
        <taxon>Rhizophlyctidaceae</taxon>
        <taxon>Rhizophlyctis</taxon>
    </lineage>
</organism>
<dbReference type="Proteomes" id="UP001212841">
    <property type="component" value="Unassembled WGS sequence"/>
</dbReference>
<proteinExistence type="predicted"/>
<evidence type="ECO:0000256" key="4">
    <source>
        <dbReference type="ARBA" id="ARBA00023033"/>
    </source>
</evidence>
<evidence type="ECO:0000256" key="2">
    <source>
        <dbReference type="ARBA" id="ARBA00022827"/>
    </source>
</evidence>
<keyword evidence="2" id="KW-0274">FAD</keyword>
<evidence type="ECO:0000259" key="5">
    <source>
        <dbReference type="Pfam" id="PF01494"/>
    </source>
</evidence>
<comment type="caution">
    <text evidence="6">The sequence shown here is derived from an EMBL/GenBank/DDBJ whole genome shotgun (WGS) entry which is preliminary data.</text>
</comment>
<gene>
    <name evidence="6" type="ORF">HK097_004508</name>
</gene>